<keyword evidence="3 5" id="KW-1133">Transmembrane helix</keyword>
<evidence type="ECO:0000313" key="6">
    <source>
        <dbReference type="EMBL" id="SDA94480.1"/>
    </source>
</evidence>
<keyword evidence="1 5" id="KW-1003">Cell membrane</keyword>
<dbReference type="Proteomes" id="UP000198588">
    <property type="component" value="Unassembled WGS sequence"/>
</dbReference>
<evidence type="ECO:0000313" key="7">
    <source>
        <dbReference type="Proteomes" id="UP000198588"/>
    </source>
</evidence>
<dbReference type="RefSeq" id="WP_091584163.1">
    <property type="nucleotide sequence ID" value="NZ_FMXM01000020.1"/>
</dbReference>
<dbReference type="STRING" id="1165689.SAMN02927914_05202"/>
<keyword evidence="4 5" id="KW-0472">Membrane</keyword>
<evidence type="ECO:0000256" key="2">
    <source>
        <dbReference type="ARBA" id="ARBA00022692"/>
    </source>
</evidence>
<evidence type="ECO:0000256" key="5">
    <source>
        <dbReference type="HAMAP-Rule" id="MF_01514"/>
    </source>
</evidence>
<dbReference type="GO" id="GO:0005886">
    <property type="term" value="C:plasma membrane"/>
    <property type="evidence" value="ECO:0007669"/>
    <property type="project" value="UniProtKB-SubCell"/>
</dbReference>
<dbReference type="EMBL" id="FMXM01000020">
    <property type="protein sequence ID" value="SDA94480.1"/>
    <property type="molecule type" value="Genomic_DNA"/>
</dbReference>
<accession>A0A1G5ZIY4</accession>
<protein>
    <recommendedName>
        <fullName evidence="5">UPF0314 protein SAMN02927914_05202</fullName>
    </recommendedName>
</protein>
<dbReference type="OrthoDB" id="9811954at2"/>
<gene>
    <name evidence="6" type="ORF">SAMN02927914_05202</name>
</gene>
<dbReference type="HAMAP" id="MF_01514">
    <property type="entry name" value="UPF0314"/>
    <property type="match status" value="1"/>
</dbReference>
<evidence type="ECO:0000256" key="1">
    <source>
        <dbReference type="ARBA" id="ARBA00022475"/>
    </source>
</evidence>
<name>A0A1G5ZIY4_9HYPH</name>
<comment type="subcellular location">
    <subcellularLocation>
        <location evidence="5">Cell membrane</location>
        <topology evidence="5">Multi-pass membrane protein</topology>
    </subcellularLocation>
</comment>
<proteinExistence type="inferred from homology"/>
<feature type="transmembrane region" description="Helical" evidence="5">
    <location>
        <begin position="21"/>
        <end position="40"/>
    </location>
</feature>
<keyword evidence="2 5" id="KW-0812">Transmembrane</keyword>
<reference evidence="6 7" key="1">
    <citation type="submission" date="2016-10" db="EMBL/GenBank/DDBJ databases">
        <authorList>
            <person name="de Groot N.N."/>
        </authorList>
    </citation>
    <scope>NUCLEOTIDE SEQUENCE [LARGE SCALE GENOMIC DNA]</scope>
    <source>
        <strain evidence="6 7">CGMCC 1.12097</strain>
    </source>
</reference>
<sequence length="201" mass="22661">MNASVSSEDKDLSAYENSWRMGLLIVLGLVIVQAVTLYLMGHPPICTCGYVKLWHGVVNSSENSQHISDWYTFSHIIHGFLFYALARYLFPRSPIGLRLAFAVLVEGGWELLENSPFIIDRYRSGTISLDYYGDSIINSVSDTLAMVLGFVMARRLPIWVIVSLAILFELGTGYLIRDNLTLNVIMLLHPFEAIKQWQSGI</sequence>
<dbReference type="AlphaFoldDB" id="A0A1G5ZIY4"/>
<feature type="transmembrane region" description="Helical" evidence="5">
    <location>
        <begin position="70"/>
        <end position="90"/>
    </location>
</feature>
<comment type="similarity">
    <text evidence="5">Belongs to the UPF0314 family.</text>
</comment>
<organism evidence="6 7">
    <name type="scientific">Mesorhizobium qingshengii</name>
    <dbReference type="NCBI Taxonomy" id="1165689"/>
    <lineage>
        <taxon>Bacteria</taxon>
        <taxon>Pseudomonadati</taxon>
        <taxon>Pseudomonadota</taxon>
        <taxon>Alphaproteobacteria</taxon>
        <taxon>Hyphomicrobiales</taxon>
        <taxon>Phyllobacteriaceae</taxon>
        <taxon>Mesorhizobium</taxon>
    </lineage>
</organism>
<dbReference type="Pfam" id="PF10755">
    <property type="entry name" value="DUF2585"/>
    <property type="match status" value="1"/>
</dbReference>
<feature type="transmembrane region" description="Helical" evidence="5">
    <location>
        <begin position="156"/>
        <end position="176"/>
    </location>
</feature>
<dbReference type="NCBIfam" id="NF002099">
    <property type="entry name" value="PRK00944.1"/>
    <property type="match status" value="1"/>
</dbReference>
<evidence type="ECO:0000256" key="3">
    <source>
        <dbReference type="ARBA" id="ARBA00022989"/>
    </source>
</evidence>
<evidence type="ECO:0000256" key="4">
    <source>
        <dbReference type="ARBA" id="ARBA00023136"/>
    </source>
</evidence>
<dbReference type="InterPro" id="IPR019691">
    <property type="entry name" value="DUF2585"/>
</dbReference>